<feature type="domain" description="CSD" evidence="3">
    <location>
        <begin position="2"/>
        <end position="67"/>
    </location>
</feature>
<dbReference type="Pfam" id="PF00313">
    <property type="entry name" value="CSD"/>
    <property type="match status" value="1"/>
</dbReference>
<dbReference type="SUPFAM" id="SSF50249">
    <property type="entry name" value="Nucleic acid-binding proteins"/>
    <property type="match status" value="1"/>
</dbReference>
<dbReference type="GO" id="GO:0005829">
    <property type="term" value="C:cytosol"/>
    <property type="evidence" value="ECO:0007669"/>
    <property type="project" value="UniProtKB-ARBA"/>
</dbReference>
<dbReference type="PANTHER" id="PTHR12962:SF1">
    <property type="entry name" value="COLD SHOCK DOMAIN-CONTAINING PROTEIN CG9705"/>
    <property type="match status" value="1"/>
</dbReference>
<dbReference type="InterPro" id="IPR011129">
    <property type="entry name" value="CSD"/>
</dbReference>
<evidence type="ECO:0000313" key="4">
    <source>
        <dbReference type="EMBL" id="KGK56367.1"/>
    </source>
</evidence>
<dbReference type="Pfam" id="PF05901">
    <property type="entry name" value="Excalibur"/>
    <property type="match status" value="1"/>
</dbReference>
<dbReference type="Proteomes" id="UP000029879">
    <property type="component" value="Unassembled WGS sequence"/>
</dbReference>
<dbReference type="InterPro" id="IPR012340">
    <property type="entry name" value="NA-bd_OB-fold"/>
</dbReference>
<dbReference type="SMART" id="SM00357">
    <property type="entry name" value="CSP"/>
    <property type="match status" value="1"/>
</dbReference>
<dbReference type="PROSITE" id="PS00352">
    <property type="entry name" value="CSD_1"/>
    <property type="match status" value="1"/>
</dbReference>
<evidence type="ECO:0000259" key="3">
    <source>
        <dbReference type="PROSITE" id="PS51857"/>
    </source>
</evidence>
<dbReference type="Gene3D" id="2.40.50.140">
    <property type="entry name" value="Nucleic acid-binding proteins"/>
    <property type="match status" value="1"/>
</dbReference>
<dbReference type="PROSITE" id="PS51857">
    <property type="entry name" value="CSD_2"/>
    <property type="match status" value="1"/>
</dbReference>
<dbReference type="GO" id="GO:0043488">
    <property type="term" value="P:regulation of mRNA stability"/>
    <property type="evidence" value="ECO:0007669"/>
    <property type="project" value="TreeGrafter"/>
</dbReference>
<dbReference type="PANTHER" id="PTHR12962">
    <property type="entry name" value="CALCIUM-REGULATED HEAT STABLE PROTEIN CRHSP-24-RELATED"/>
    <property type="match status" value="1"/>
</dbReference>
<comment type="caution">
    <text evidence="4">The sequence shown here is derived from an EMBL/GenBank/DDBJ whole genome shotgun (WGS) entry which is preliminary data.</text>
</comment>
<sequence>MRTHGTLTRWNTDRGFGFITPAHAGDDVFVHVSAFPRSPEPPRVGELISFETEPGPDGRRRAVRIMRAAGHGPGPVRSAPRAASPANPAQGLSLGKVLLLMLLVGGGAVAYQQRDRLADLVAPTAVPDQTPAPSRVPATAAAASPQFSCAGRTHCSQMTSCADARYVLQHCPDTRMDGDGDGVPCEDQWCR</sequence>
<proteinExistence type="predicted"/>
<evidence type="ECO:0000313" key="5">
    <source>
        <dbReference type="Proteomes" id="UP000029879"/>
    </source>
</evidence>
<dbReference type="RefSeq" id="WP_047697419.1">
    <property type="nucleotide sequence ID" value="NZ_KN265533.1"/>
</dbReference>
<evidence type="ECO:0000256" key="2">
    <source>
        <dbReference type="RuleBase" id="RU000408"/>
    </source>
</evidence>
<organism evidence="4 5">
    <name type="scientific">Xanthomonas cannabis pv. phaseoli</name>
    <dbReference type="NCBI Taxonomy" id="1885902"/>
    <lineage>
        <taxon>Bacteria</taxon>
        <taxon>Pseudomonadati</taxon>
        <taxon>Pseudomonadota</taxon>
        <taxon>Gammaproteobacteria</taxon>
        <taxon>Lysobacterales</taxon>
        <taxon>Lysobacteraceae</taxon>
        <taxon>Xanthomonas</taxon>
    </lineage>
</organism>
<dbReference type="InterPro" id="IPR002059">
    <property type="entry name" value="CSP_DNA-bd"/>
</dbReference>
<accession>A0AB34P4B2</accession>
<dbReference type="PRINTS" id="PR00050">
    <property type="entry name" value="COLDSHOCK"/>
</dbReference>
<keyword evidence="1" id="KW-0597">Phosphoprotein</keyword>
<name>A0AB34P4B2_9XANT</name>
<dbReference type="InterPro" id="IPR008613">
    <property type="entry name" value="Excalibur_Ca-bd_domain"/>
</dbReference>
<protein>
    <submittedName>
        <fullName evidence="4">Cold-shock protein</fullName>
    </submittedName>
</protein>
<dbReference type="AlphaFoldDB" id="A0AB34P4B2"/>
<dbReference type="EMBL" id="JRQI01000088">
    <property type="protein sequence ID" value="KGK56367.1"/>
    <property type="molecule type" value="Genomic_DNA"/>
</dbReference>
<gene>
    <name evidence="4" type="ORF">NC00_18515</name>
</gene>
<dbReference type="CDD" id="cd04458">
    <property type="entry name" value="CSP_CDS"/>
    <property type="match status" value="1"/>
</dbReference>
<dbReference type="GO" id="GO:0003730">
    <property type="term" value="F:mRNA 3'-UTR binding"/>
    <property type="evidence" value="ECO:0007669"/>
    <property type="project" value="TreeGrafter"/>
</dbReference>
<comment type="subcellular location">
    <subcellularLocation>
        <location evidence="2">Cytoplasm</location>
    </subcellularLocation>
</comment>
<evidence type="ECO:0000256" key="1">
    <source>
        <dbReference type="ARBA" id="ARBA00022553"/>
    </source>
</evidence>
<dbReference type="InterPro" id="IPR019844">
    <property type="entry name" value="CSD_CS"/>
</dbReference>
<dbReference type="InterPro" id="IPR052069">
    <property type="entry name" value="Ca-reg_mRNA-binding_domain"/>
</dbReference>
<reference evidence="4 5" key="1">
    <citation type="submission" date="2014-10" db="EMBL/GenBank/DDBJ databases">
        <title>Genome sequence of a Xanthomonas strain that is pathogenic on beans.</title>
        <authorList>
            <person name="Aritua V."/>
            <person name="Sapp M."/>
            <person name="Harrison J."/>
            <person name="Smith J."/>
            <person name="Studholme D."/>
        </authorList>
    </citation>
    <scope>NUCLEOTIDE SEQUENCE [LARGE SCALE GENOMIC DNA]</scope>
    <source>
        <strain evidence="4 5">Nyagatare</strain>
    </source>
</reference>